<evidence type="ECO:0000256" key="1">
    <source>
        <dbReference type="SAM" id="Coils"/>
    </source>
</evidence>
<dbReference type="InParanoid" id="A2F6E1"/>
<dbReference type="VEuPathDB" id="TrichDB:TVAGG3_0415080"/>
<feature type="coiled-coil region" evidence="1">
    <location>
        <begin position="258"/>
        <end position="343"/>
    </location>
</feature>
<evidence type="ECO:0008006" key="4">
    <source>
        <dbReference type="Google" id="ProtNLM"/>
    </source>
</evidence>
<keyword evidence="1" id="KW-0175">Coiled coil</keyword>
<evidence type="ECO:0000313" key="3">
    <source>
        <dbReference type="Proteomes" id="UP000001542"/>
    </source>
</evidence>
<name>A2F6E1_TRIV3</name>
<dbReference type="EMBL" id="DS113635">
    <property type="protein sequence ID" value="EAX99499.1"/>
    <property type="molecule type" value="Genomic_DNA"/>
</dbReference>
<proteinExistence type="predicted"/>
<reference evidence="2" key="2">
    <citation type="journal article" date="2007" name="Science">
        <title>Draft genome sequence of the sexually transmitted pathogen Trichomonas vaginalis.</title>
        <authorList>
            <person name="Carlton J.M."/>
            <person name="Hirt R.P."/>
            <person name="Silva J.C."/>
            <person name="Delcher A.L."/>
            <person name="Schatz M."/>
            <person name="Zhao Q."/>
            <person name="Wortman J.R."/>
            <person name="Bidwell S.L."/>
            <person name="Alsmark U.C.M."/>
            <person name="Besteiro S."/>
            <person name="Sicheritz-Ponten T."/>
            <person name="Noel C.J."/>
            <person name="Dacks J.B."/>
            <person name="Foster P.G."/>
            <person name="Simillion C."/>
            <person name="Van de Peer Y."/>
            <person name="Miranda-Saavedra D."/>
            <person name="Barton G.J."/>
            <person name="Westrop G.D."/>
            <person name="Mueller S."/>
            <person name="Dessi D."/>
            <person name="Fiori P.L."/>
            <person name="Ren Q."/>
            <person name="Paulsen I."/>
            <person name="Zhang H."/>
            <person name="Bastida-Corcuera F.D."/>
            <person name="Simoes-Barbosa A."/>
            <person name="Brown M.T."/>
            <person name="Hayes R.D."/>
            <person name="Mukherjee M."/>
            <person name="Okumura C.Y."/>
            <person name="Schneider R."/>
            <person name="Smith A.J."/>
            <person name="Vanacova S."/>
            <person name="Villalvazo M."/>
            <person name="Haas B.J."/>
            <person name="Pertea M."/>
            <person name="Feldblyum T.V."/>
            <person name="Utterback T.R."/>
            <person name="Shu C.L."/>
            <person name="Osoegawa K."/>
            <person name="de Jong P.J."/>
            <person name="Hrdy I."/>
            <person name="Horvathova L."/>
            <person name="Zubacova Z."/>
            <person name="Dolezal P."/>
            <person name="Malik S.B."/>
            <person name="Logsdon J.M. Jr."/>
            <person name="Henze K."/>
            <person name="Gupta A."/>
            <person name="Wang C.C."/>
            <person name="Dunne R.L."/>
            <person name="Upcroft J.A."/>
            <person name="Upcroft P."/>
            <person name="White O."/>
            <person name="Salzberg S.L."/>
            <person name="Tang P."/>
            <person name="Chiu C.-H."/>
            <person name="Lee Y.-S."/>
            <person name="Embley T.M."/>
            <person name="Coombs G.H."/>
            <person name="Mottram J.C."/>
            <person name="Tachezy J."/>
            <person name="Fraser-Liggett C.M."/>
            <person name="Johnson P.J."/>
        </authorList>
    </citation>
    <scope>NUCLEOTIDE SEQUENCE [LARGE SCALE GENOMIC DNA]</scope>
    <source>
        <strain evidence="2">G3</strain>
    </source>
</reference>
<dbReference type="RefSeq" id="XP_001312429.1">
    <property type="nucleotide sequence ID" value="XM_001312428.1"/>
</dbReference>
<keyword evidence="3" id="KW-1185">Reference proteome</keyword>
<dbReference type="VEuPathDB" id="TrichDB:TVAG_139970"/>
<dbReference type="SMR" id="A2F6E1"/>
<reference evidence="2" key="1">
    <citation type="submission" date="2006-10" db="EMBL/GenBank/DDBJ databases">
        <authorList>
            <person name="Amadeo P."/>
            <person name="Zhao Q."/>
            <person name="Wortman J."/>
            <person name="Fraser-Liggett C."/>
            <person name="Carlton J."/>
        </authorList>
    </citation>
    <scope>NUCLEOTIDE SEQUENCE</scope>
    <source>
        <strain evidence="2">G3</strain>
    </source>
</reference>
<evidence type="ECO:0000313" key="2">
    <source>
        <dbReference type="EMBL" id="EAX99499.1"/>
    </source>
</evidence>
<protein>
    <recommendedName>
        <fullName evidence="4">BTB domain-containing protein</fullName>
    </recommendedName>
</protein>
<dbReference type="AlphaFoldDB" id="A2F6E1"/>
<dbReference type="Proteomes" id="UP000001542">
    <property type="component" value="Unassembled WGS sequence"/>
</dbReference>
<accession>A2F6E1</accession>
<organism evidence="2 3">
    <name type="scientific">Trichomonas vaginalis (strain ATCC PRA-98 / G3)</name>
    <dbReference type="NCBI Taxonomy" id="412133"/>
    <lineage>
        <taxon>Eukaryota</taxon>
        <taxon>Metamonada</taxon>
        <taxon>Parabasalia</taxon>
        <taxon>Trichomonadida</taxon>
        <taxon>Trichomonadidae</taxon>
        <taxon>Trichomonas</taxon>
    </lineage>
</organism>
<dbReference type="OrthoDB" id="10561408at2759"/>
<sequence length="482" mass="55916">MDSSADVNLPYVFWFNEKMYEVDGDTFAKLSKKFPEVRQENPNQFIVSQNYNPETFEAFLAACQLKPFNVDKNNAFELRQLALEWKVPTLQNFVENYIEEKKLTPPPTIDYLGILIEHVADNCDTYQDWINVANDFNKVLTDPRFEQLPAEVIFQVLAMADRKGVNQLALIEFVMKLYDSNPNKAVPLMLRLDFSLLSKEQLEKIFNNRLTHEQNISFFIASTLSAVDNKVEIAIRNMQKRRLIEMTVLKNNIRRKRELAMQQRSEEYQREAEELRAEVARQQRMIDELEGLVQEHRDRLSSEERRVTARRTPIADDALERINSSVNSEIERLDEEAEKQKMDFFTRMDRMAFDSPRTAKQFFTSAAEKSVSQTTRAQSLARSLNALTTETDAAASQTKAEMDRVSAYLSAKILKDKLRYDQFIRRTTQRHKPFDSSKFYGSTPSQVKSAEEELTKIEAALDRLCPLRQSQAMSPPNSPQRG</sequence>
<dbReference type="KEGG" id="tva:4757306"/>
<gene>
    <name evidence="2" type="ORF">TVAG_139970</name>
</gene>